<dbReference type="InterPro" id="IPR023138">
    <property type="entry name" value="NMB0513-like_sf"/>
</dbReference>
<dbReference type="SUPFAM" id="SSF160472">
    <property type="entry name" value="NMB0513-like"/>
    <property type="match status" value="1"/>
</dbReference>
<dbReference type="InterPro" id="IPR007670">
    <property type="entry name" value="DUF596"/>
</dbReference>
<name>A0A6P1KCY1_FAUOS</name>
<reference evidence="1" key="1">
    <citation type="journal article" date="2020" name="Microbiol. Resour. Announc.">
        <title>Complete Genome Sequence of Moraxella osloensis Strain YV1, Isolated from an Australian Wastewater Treatment Plant.</title>
        <authorList>
            <person name="Batinovic S."/>
            <person name="Rice D.T.F."/>
            <person name="Seviour R.J."/>
            <person name="Petrovski S."/>
        </authorList>
    </citation>
    <scope>NUCLEOTIDE SEQUENCE</scope>
    <source>
        <strain evidence="1">YV1</strain>
    </source>
</reference>
<sequence length="102" mass="12275">MDDEYLSEFGDTHDFEFKKNFFFDFIRYALENGYFKLGKNDCFLTGSIDEQLKLWKTAFPSHEKALLTDDGFFYIWFFLEECPAGFVWLFPQDDGSIYEHWT</sequence>
<dbReference type="Gene3D" id="1.10.3510.10">
    <property type="entry name" value="NMB0513-like"/>
    <property type="match status" value="1"/>
</dbReference>
<protein>
    <submittedName>
        <fullName evidence="1">DUF596 domain-containing protein</fullName>
    </submittedName>
</protein>
<evidence type="ECO:0000313" key="1">
    <source>
        <dbReference type="EMBL" id="QHG08670.1"/>
    </source>
</evidence>
<accession>A0A6P1KCY1</accession>
<gene>
    <name evidence="1" type="ORF">GSF12_01340</name>
</gene>
<dbReference type="AlphaFoldDB" id="A0A6P1KCY1"/>
<proteinExistence type="predicted"/>
<dbReference type="EMBL" id="CP047226">
    <property type="protein sequence ID" value="QHG08670.1"/>
    <property type="molecule type" value="Genomic_DNA"/>
</dbReference>
<organism evidence="1">
    <name type="scientific">Faucicola osloensis</name>
    <name type="common">Moraxella osloensis</name>
    <dbReference type="NCBI Taxonomy" id="34062"/>
    <lineage>
        <taxon>Bacteria</taxon>
        <taxon>Pseudomonadati</taxon>
        <taxon>Pseudomonadota</taxon>
        <taxon>Gammaproteobacteria</taxon>
        <taxon>Moraxellales</taxon>
        <taxon>Moraxellaceae</taxon>
        <taxon>Faucicola</taxon>
    </lineage>
</organism>
<dbReference type="Pfam" id="PF04591">
    <property type="entry name" value="DUF596"/>
    <property type="match status" value="1"/>
</dbReference>